<evidence type="ECO:0008006" key="4">
    <source>
        <dbReference type="Google" id="ProtNLM"/>
    </source>
</evidence>
<gene>
    <name evidence="2" type="ORF">M407DRAFT_28916</name>
</gene>
<dbReference type="HOGENOM" id="CLU_048163_0_0_1"/>
<dbReference type="InterPro" id="IPR032675">
    <property type="entry name" value="LRR_dom_sf"/>
</dbReference>
<dbReference type="AlphaFoldDB" id="A0A0C3KJ34"/>
<name>A0A0C3KJ34_9AGAM</name>
<evidence type="ECO:0000256" key="1">
    <source>
        <dbReference type="SAM" id="MobiDB-lite"/>
    </source>
</evidence>
<reference evidence="3" key="2">
    <citation type="submission" date="2015-01" db="EMBL/GenBank/DDBJ databases">
        <title>Evolutionary Origins and Diversification of the Mycorrhizal Mutualists.</title>
        <authorList>
            <consortium name="DOE Joint Genome Institute"/>
            <consortium name="Mycorrhizal Genomics Consortium"/>
            <person name="Kohler A."/>
            <person name="Kuo A."/>
            <person name="Nagy L.G."/>
            <person name="Floudas D."/>
            <person name="Copeland A."/>
            <person name="Barry K.W."/>
            <person name="Cichocki N."/>
            <person name="Veneault-Fourrey C."/>
            <person name="LaButti K."/>
            <person name="Lindquist E.A."/>
            <person name="Lipzen A."/>
            <person name="Lundell T."/>
            <person name="Morin E."/>
            <person name="Murat C."/>
            <person name="Riley R."/>
            <person name="Ohm R."/>
            <person name="Sun H."/>
            <person name="Tunlid A."/>
            <person name="Henrissat B."/>
            <person name="Grigoriev I.V."/>
            <person name="Hibbett D.S."/>
            <person name="Martin F."/>
        </authorList>
    </citation>
    <scope>NUCLEOTIDE SEQUENCE [LARGE SCALE GENOMIC DNA]</scope>
    <source>
        <strain evidence="3">MUT 4182</strain>
    </source>
</reference>
<protein>
    <recommendedName>
        <fullName evidence="4">F-box domain-containing protein</fullName>
    </recommendedName>
</protein>
<sequence>MQEVSGPSDTDHARPAPGAKESSINLTSLFPPEPLVVVFNILYQGVMESLPFPIPYDEGLRRFKNHPLGDFMLVCRVWYDLIQTTPTYWTFVDIGALDNTALGKQAHAVRSFGTEGLRDLKRRLKKGGSLPICVPVTPEHILDFRTVLDILKEHGRRLETINIIKMPHLKTVTLRHISTEQLLQMFRLPLPSLKHLHIDEFHLDPPPPEPWVGGRVEIDAPQLYHLSSHFHILIPHNPSQLTSLSMSGVDMLTIQSTFAQGQVQLPKLLHLRIVDYVGPDPTFDLVFQRCPNLTRYANYVIGREMELDISLLTDPTILTRPGGINSIKWPNLEEVRILFDCATYAALTVLIHAVLTIKRIRTLRDPVASPLYGGDIEWERKFLSELREIADVVLWLDPWTSE</sequence>
<dbReference type="Gene3D" id="3.80.10.10">
    <property type="entry name" value="Ribonuclease Inhibitor"/>
    <property type="match status" value="1"/>
</dbReference>
<reference evidence="2 3" key="1">
    <citation type="submission" date="2014-04" db="EMBL/GenBank/DDBJ databases">
        <authorList>
            <consortium name="DOE Joint Genome Institute"/>
            <person name="Kuo A."/>
            <person name="Girlanda M."/>
            <person name="Perotto S."/>
            <person name="Kohler A."/>
            <person name="Nagy L.G."/>
            <person name="Floudas D."/>
            <person name="Copeland A."/>
            <person name="Barry K.W."/>
            <person name="Cichocki N."/>
            <person name="Veneault-Fourrey C."/>
            <person name="LaButti K."/>
            <person name="Lindquist E.A."/>
            <person name="Lipzen A."/>
            <person name="Lundell T."/>
            <person name="Morin E."/>
            <person name="Murat C."/>
            <person name="Sun H."/>
            <person name="Tunlid A."/>
            <person name="Henrissat B."/>
            <person name="Grigoriev I.V."/>
            <person name="Hibbett D.S."/>
            <person name="Martin F."/>
            <person name="Nordberg H.P."/>
            <person name="Cantor M.N."/>
            <person name="Hua S.X."/>
        </authorList>
    </citation>
    <scope>NUCLEOTIDE SEQUENCE [LARGE SCALE GENOMIC DNA]</scope>
    <source>
        <strain evidence="2 3">MUT 4182</strain>
    </source>
</reference>
<evidence type="ECO:0000313" key="3">
    <source>
        <dbReference type="Proteomes" id="UP000054248"/>
    </source>
</evidence>
<accession>A0A0C3KJ34</accession>
<proteinExistence type="predicted"/>
<feature type="region of interest" description="Disordered" evidence="1">
    <location>
        <begin position="1"/>
        <end position="25"/>
    </location>
</feature>
<organism evidence="2 3">
    <name type="scientific">Tulasnella calospora MUT 4182</name>
    <dbReference type="NCBI Taxonomy" id="1051891"/>
    <lineage>
        <taxon>Eukaryota</taxon>
        <taxon>Fungi</taxon>
        <taxon>Dikarya</taxon>
        <taxon>Basidiomycota</taxon>
        <taxon>Agaricomycotina</taxon>
        <taxon>Agaricomycetes</taxon>
        <taxon>Cantharellales</taxon>
        <taxon>Tulasnellaceae</taxon>
        <taxon>Tulasnella</taxon>
    </lineage>
</organism>
<dbReference type="OrthoDB" id="3224955at2759"/>
<dbReference type="Proteomes" id="UP000054248">
    <property type="component" value="Unassembled WGS sequence"/>
</dbReference>
<dbReference type="SUPFAM" id="SSF52047">
    <property type="entry name" value="RNI-like"/>
    <property type="match status" value="1"/>
</dbReference>
<keyword evidence="3" id="KW-1185">Reference proteome</keyword>
<dbReference type="EMBL" id="KN823137">
    <property type="protein sequence ID" value="KIO21463.1"/>
    <property type="molecule type" value="Genomic_DNA"/>
</dbReference>
<evidence type="ECO:0000313" key="2">
    <source>
        <dbReference type="EMBL" id="KIO21463.1"/>
    </source>
</evidence>